<reference evidence="3" key="1">
    <citation type="submission" date="2020-05" db="EMBL/GenBank/DDBJ databases">
        <authorList>
            <person name="Chiriac C."/>
            <person name="Salcher M."/>
            <person name="Ghai R."/>
            <person name="Kavagutti S V."/>
        </authorList>
    </citation>
    <scope>NUCLEOTIDE SEQUENCE</scope>
</reference>
<protein>
    <submittedName>
        <fullName evidence="3">Uncharacterized protein</fullName>
    </submittedName>
</protein>
<evidence type="ECO:0000256" key="1">
    <source>
        <dbReference type="SAM" id="MobiDB-lite"/>
    </source>
</evidence>
<dbReference type="EMBL" id="LR796649">
    <property type="protein sequence ID" value="CAB4157067.1"/>
    <property type="molecule type" value="Genomic_DNA"/>
</dbReference>
<evidence type="ECO:0000313" key="2">
    <source>
        <dbReference type="EMBL" id="CAB4157067.1"/>
    </source>
</evidence>
<proteinExistence type="predicted"/>
<evidence type="ECO:0000313" key="3">
    <source>
        <dbReference type="EMBL" id="CAB5225564.1"/>
    </source>
</evidence>
<accession>A0A6J7X9K0</accession>
<gene>
    <name evidence="2" type="ORF">UFOVP680_26</name>
    <name evidence="3" type="ORF">UFOVP748_37</name>
</gene>
<dbReference type="EMBL" id="LR798347">
    <property type="protein sequence ID" value="CAB5225564.1"/>
    <property type="molecule type" value="Genomic_DNA"/>
</dbReference>
<feature type="compositionally biased region" description="Basic and acidic residues" evidence="1">
    <location>
        <begin position="31"/>
        <end position="42"/>
    </location>
</feature>
<feature type="region of interest" description="Disordered" evidence="1">
    <location>
        <begin position="29"/>
        <end position="76"/>
    </location>
</feature>
<organism evidence="3">
    <name type="scientific">uncultured Caudovirales phage</name>
    <dbReference type="NCBI Taxonomy" id="2100421"/>
    <lineage>
        <taxon>Viruses</taxon>
        <taxon>Duplodnaviria</taxon>
        <taxon>Heunggongvirae</taxon>
        <taxon>Uroviricota</taxon>
        <taxon>Caudoviricetes</taxon>
        <taxon>Peduoviridae</taxon>
        <taxon>Maltschvirus</taxon>
        <taxon>Maltschvirus maltsch</taxon>
    </lineage>
</organism>
<sequence length="76" mass="8455">MAVIYLKHPFHGAKVASSDMEAAIDMQNGWDRFDPNEPARAEDCDDEATPDAGTLAESVNELQPRRRGRRPKEATT</sequence>
<name>A0A6J7X9K0_9CAUD</name>